<organism evidence="1 2">
    <name type="scientific">Venturia effusa</name>
    <dbReference type="NCBI Taxonomy" id="50376"/>
    <lineage>
        <taxon>Eukaryota</taxon>
        <taxon>Fungi</taxon>
        <taxon>Dikarya</taxon>
        <taxon>Ascomycota</taxon>
        <taxon>Pezizomycotina</taxon>
        <taxon>Dothideomycetes</taxon>
        <taxon>Pleosporomycetidae</taxon>
        <taxon>Venturiales</taxon>
        <taxon>Venturiaceae</taxon>
        <taxon>Venturia</taxon>
    </lineage>
</organism>
<sequence length="70" mass="7933">MHDQAAARSEDPLHVRSIRAEVDHNEVFSRDKEFLEDAKHDMTDHEKIELRILCSNAYGPDITQSAGGDL</sequence>
<evidence type="ECO:0000313" key="2">
    <source>
        <dbReference type="Proteomes" id="UP000316270"/>
    </source>
</evidence>
<proteinExistence type="predicted"/>
<dbReference type="Proteomes" id="UP000316270">
    <property type="component" value="Chromosome 12"/>
</dbReference>
<accession>A0A517LHX1</accession>
<dbReference type="AlphaFoldDB" id="A0A517LHX1"/>
<evidence type="ECO:0000313" key="1">
    <source>
        <dbReference type="EMBL" id="QDS75176.1"/>
    </source>
</evidence>
<dbReference type="EMBL" id="CP042196">
    <property type="protein sequence ID" value="QDS75176.1"/>
    <property type="molecule type" value="Genomic_DNA"/>
</dbReference>
<reference evidence="1 2" key="1">
    <citation type="submission" date="2019-07" db="EMBL/GenBank/DDBJ databases">
        <title>Finished genome of Venturia effusa.</title>
        <authorList>
            <person name="Young C.A."/>
            <person name="Cox M.P."/>
            <person name="Ganley A.R.D."/>
            <person name="David W.J."/>
        </authorList>
    </citation>
    <scope>NUCLEOTIDE SEQUENCE [LARGE SCALE GENOMIC DNA]</scope>
    <source>
        <strain evidence="2">albino</strain>
    </source>
</reference>
<keyword evidence="2" id="KW-1185">Reference proteome</keyword>
<protein>
    <submittedName>
        <fullName evidence="1">Uncharacterized protein</fullName>
    </submittedName>
</protein>
<gene>
    <name evidence="1" type="ORF">FKW77_008441</name>
</gene>
<name>A0A517LHX1_9PEZI</name>